<feature type="signal peptide" evidence="2">
    <location>
        <begin position="1"/>
        <end position="22"/>
    </location>
</feature>
<evidence type="ECO:0000313" key="5">
    <source>
        <dbReference type="Proteomes" id="UP000190989"/>
    </source>
</evidence>
<dbReference type="AlphaFoldDB" id="A0A1U6HWN1"/>
<feature type="region of interest" description="Disordered" evidence="1">
    <location>
        <begin position="1012"/>
        <end position="1032"/>
    </location>
</feature>
<evidence type="ECO:0000256" key="2">
    <source>
        <dbReference type="SAM" id="SignalP"/>
    </source>
</evidence>
<name>A0A1U6HWN1_9SPHN</name>
<keyword evidence="2" id="KW-0732">Signal</keyword>
<organism evidence="4 5">
    <name type="scientific">Novosphingobium mathurense</name>
    <dbReference type="NCBI Taxonomy" id="428990"/>
    <lineage>
        <taxon>Bacteria</taxon>
        <taxon>Pseudomonadati</taxon>
        <taxon>Pseudomonadota</taxon>
        <taxon>Alphaproteobacteria</taxon>
        <taxon>Sphingomonadales</taxon>
        <taxon>Sphingomonadaceae</taxon>
        <taxon>Novosphingobium</taxon>
    </lineage>
</organism>
<gene>
    <name evidence="4" type="ORF">SAMN06295987_103239</name>
</gene>
<keyword evidence="5" id="KW-1185">Reference proteome</keyword>
<evidence type="ECO:0000313" key="4">
    <source>
        <dbReference type="EMBL" id="SLK00179.1"/>
    </source>
</evidence>
<dbReference type="RefSeq" id="WP_079730549.1">
    <property type="nucleotide sequence ID" value="NZ_FVZE01000003.1"/>
</dbReference>
<accession>A0A1U6HWN1</accession>
<reference evidence="5" key="1">
    <citation type="submission" date="2017-02" db="EMBL/GenBank/DDBJ databases">
        <authorList>
            <person name="Varghese N."/>
            <person name="Submissions S."/>
        </authorList>
    </citation>
    <scope>NUCLEOTIDE SEQUENCE [LARGE SCALE GENOMIC DNA]</scope>
    <source>
        <strain evidence="5">SM117</strain>
    </source>
</reference>
<dbReference type="STRING" id="428990.SAMN06295987_103239"/>
<sequence length="1032" mass="110559">MKRIVPWLAATAFALAQGPALASPVAISASDSFRVGDHGVLCTAQRRSEDSRFTSMFDRGYDVVCRDAATPVARLYALKAPAGDPAKGTDKDLSCANPAEATIADLGGVAKVECRNSAGLNYTIYRLRRGGETLSAEGLSAYDSALQVGLRALAADRPVSGEISVATTNAGDPAAFARVQAASLDPAQALAAGYDRNIEGSYAEASEFFEALVGRVRINDSEANKAAEYYANAAMQQSNLGHMAEADRLFADAAKVADGSDALFGRLFRNLQAMHRLNQLDAEGALVALDTAVPAIAEAAGSSERLTGGFIDKQLSQRLQVDDDAMIKLGGGATHLSETERGTLLDAQSHYLRGVARRMKGEPDAARSEFATAMSDYASVRGGAVRSMHWMIASIFTEQAQLAEAQGKGSLAESHLREALRIYEDDYPESATVLSAKARLAALQARHGAMSDAIPAYRQLVRDAAHVPGGSEALRALIKPYFEALVAKGDMQSANDFFLASQAMVRPGVAQTQAVFARELSGGSDEASSLFRQSISLTRDIVVTDAEIARLGAIDTRTPEENQLLVAAQAHRQQVGADQTALLAQLAAFPKFRVMASSTLELEGMQAALKPGEAYYKLLIVDETAYGMLVRPDNSRIFKIKATRDELEKLTDAIRDSIVIEESNQLVTNPFNLVAAHKMYDLLFGAVAGEVPSIRHLVFEPDGPLLKLPANVLVMDQASVDAYVARQKAKNPDEFDFTGTAWLGRDRMISTAVSAQSFIDVRRLPASRAARNYLGMGQNAPAARLEWAPHSEQGRDPCDWALSVWNKPISSAELRLASLRLGGMDNEVVTEEGFSDTALREREDLKDFRIIQFATHGLVTAPRPGCPARPALVTSFGQRDSDGLLSFKEIFDLRLDADTVILSACDTAGAATAAATREAGIGTGGNFALDGLVRAFVGAGARSVIASHWPVPDDYDATKRLMSLIYEDSSTRPIGESMRLSENLLMDDPLTSHPYYWAAFAIVGDAAKPLSSGGTGQLADTQGAVNQKETHQ</sequence>
<evidence type="ECO:0000259" key="3">
    <source>
        <dbReference type="Pfam" id="PF12770"/>
    </source>
</evidence>
<dbReference type="EMBL" id="FVZE01000003">
    <property type="protein sequence ID" value="SLK00179.1"/>
    <property type="molecule type" value="Genomic_DNA"/>
</dbReference>
<proteinExistence type="predicted"/>
<feature type="chain" id="PRO_5012820999" evidence="2">
    <location>
        <begin position="23"/>
        <end position="1032"/>
    </location>
</feature>
<dbReference type="Pfam" id="PF12770">
    <property type="entry name" value="CHAT"/>
    <property type="match status" value="1"/>
</dbReference>
<dbReference type="Proteomes" id="UP000190989">
    <property type="component" value="Unassembled WGS sequence"/>
</dbReference>
<protein>
    <submittedName>
        <fullName evidence="4">CHAT domain-containing protein</fullName>
    </submittedName>
</protein>
<dbReference type="Gene3D" id="1.25.40.10">
    <property type="entry name" value="Tetratricopeptide repeat domain"/>
    <property type="match status" value="1"/>
</dbReference>
<feature type="compositionally biased region" description="Polar residues" evidence="1">
    <location>
        <begin position="1018"/>
        <end position="1032"/>
    </location>
</feature>
<dbReference type="InterPro" id="IPR024983">
    <property type="entry name" value="CHAT_dom"/>
</dbReference>
<dbReference type="SUPFAM" id="SSF48452">
    <property type="entry name" value="TPR-like"/>
    <property type="match status" value="1"/>
</dbReference>
<evidence type="ECO:0000256" key="1">
    <source>
        <dbReference type="SAM" id="MobiDB-lite"/>
    </source>
</evidence>
<feature type="domain" description="CHAT" evidence="3">
    <location>
        <begin position="676"/>
        <end position="1005"/>
    </location>
</feature>
<dbReference type="InterPro" id="IPR011990">
    <property type="entry name" value="TPR-like_helical_dom_sf"/>
</dbReference>